<dbReference type="InterPro" id="IPR029068">
    <property type="entry name" value="Glyas_Bleomycin-R_OHBP_Dase"/>
</dbReference>
<feature type="domain" description="Glyoxalase-like" evidence="1">
    <location>
        <begin position="5"/>
        <end position="171"/>
    </location>
</feature>
<dbReference type="Proteomes" id="UP000664701">
    <property type="component" value="Chromosome"/>
</dbReference>
<accession>A0ABZ2SPJ2</accession>
<reference evidence="2 3" key="2">
    <citation type="submission" date="2024-03" db="EMBL/GenBank/DDBJ databases">
        <title>The Genome Sequence of Enterococcus sp. DIV2402.</title>
        <authorList>
            <consortium name="The Broad Institute Genomics Platform"/>
            <consortium name="The Broad Institute Microbial Omics Core"/>
            <consortium name="The Broad Institute Genomic Center for Infectious Diseases"/>
            <person name="Earl A."/>
            <person name="Manson A."/>
            <person name="Gilmore M."/>
            <person name="Schwartman J."/>
            <person name="Shea T."/>
            <person name="Abouelleil A."/>
            <person name="Cao P."/>
            <person name="Chapman S."/>
            <person name="Cusick C."/>
            <person name="Young S."/>
            <person name="Neafsey D."/>
            <person name="Nusbaum C."/>
            <person name="Birren B."/>
        </authorList>
    </citation>
    <scope>NUCLEOTIDE SEQUENCE [LARGE SCALE GENOMIC DNA]</scope>
    <source>
        <strain evidence="2 3">DIV2402</strain>
    </source>
</reference>
<dbReference type="Gene3D" id="3.10.180.10">
    <property type="entry name" value="2,3-Dihydroxybiphenyl 1,2-Dioxygenase, domain 1"/>
    <property type="match status" value="1"/>
</dbReference>
<dbReference type="EMBL" id="CP147251">
    <property type="protein sequence ID" value="WYJ77442.1"/>
    <property type="molecule type" value="Genomic_DNA"/>
</dbReference>
<gene>
    <name evidence="2" type="ORF">DOK78_002080</name>
</gene>
<dbReference type="SUPFAM" id="SSF54593">
    <property type="entry name" value="Glyoxalase/Bleomycin resistance protein/Dihydroxybiphenyl dioxygenase"/>
    <property type="match status" value="1"/>
</dbReference>
<dbReference type="Pfam" id="PF13468">
    <property type="entry name" value="Glyoxalase_3"/>
    <property type="match status" value="1"/>
</dbReference>
<evidence type="ECO:0000313" key="2">
    <source>
        <dbReference type="EMBL" id="WYJ77442.1"/>
    </source>
</evidence>
<dbReference type="InterPro" id="IPR025870">
    <property type="entry name" value="Glyoxalase-like_dom"/>
</dbReference>
<organism evidence="2 3">
    <name type="scientific">Candidatus Enterococcus lowellii</name>
    <dbReference type="NCBI Taxonomy" id="2230877"/>
    <lineage>
        <taxon>Bacteria</taxon>
        <taxon>Bacillati</taxon>
        <taxon>Bacillota</taxon>
        <taxon>Bacilli</taxon>
        <taxon>Lactobacillales</taxon>
        <taxon>Enterococcaceae</taxon>
        <taxon>Enterococcus</taxon>
    </lineage>
</organism>
<proteinExistence type="predicted"/>
<name>A0ABZ2SPJ2_9ENTE</name>
<protein>
    <recommendedName>
        <fullName evidence="1">Glyoxalase-like domain-containing protein</fullName>
    </recommendedName>
</protein>
<sequence length="218" mass="25682">MFVGHIIYKVNNLDAAVKKFRRFGFKVEYGRKNKPYNALIYFSQGAYLELLENTGLPTYAKKIFSIFINKQFIQRVNTWENGPEGLQDICLEGSKKELKYVIKQLDGKGQLLRTRRIDTNNRKLNYQVFFPDDFEYPFVMSHFSTNPRPIKYTHPNGSTKIDRISYPVSNRKIRDFLKDNVKDSRLILQEKNLYIEFDNGMSIMGDKVITGNHSYYFL</sequence>
<evidence type="ECO:0000259" key="1">
    <source>
        <dbReference type="Pfam" id="PF13468"/>
    </source>
</evidence>
<evidence type="ECO:0000313" key="3">
    <source>
        <dbReference type="Proteomes" id="UP000664701"/>
    </source>
</evidence>
<dbReference type="RefSeq" id="WP_243430420.1">
    <property type="nucleotide sequence ID" value="NZ_CP147251.1"/>
</dbReference>
<keyword evidence="3" id="KW-1185">Reference proteome</keyword>
<reference evidence="2 3" key="1">
    <citation type="submission" date="2021-03" db="EMBL/GenBank/DDBJ databases">
        <authorList>
            <person name="Gilmore M.S."/>
            <person name="Schwartzman J."/>
            <person name="Van Tyne D."/>
            <person name="Martin M."/>
            <person name="Earl A.M."/>
            <person name="Manson A.L."/>
            <person name="Straub T."/>
            <person name="Salamzade R."/>
            <person name="Saavedra J."/>
            <person name="Lebreton F."/>
            <person name="Prichula J."/>
            <person name="Schaufler K."/>
            <person name="Gaca A."/>
            <person name="Sgardioli B."/>
            <person name="Wagenaar J."/>
            <person name="Strong T."/>
        </authorList>
    </citation>
    <scope>NUCLEOTIDE SEQUENCE [LARGE SCALE GENOMIC DNA]</scope>
    <source>
        <strain evidence="2 3">DIV2402</strain>
    </source>
</reference>